<feature type="binding site" evidence="5">
    <location>
        <position position="111"/>
    </location>
    <ligand>
        <name>substrate</name>
    </ligand>
</feature>
<dbReference type="Proteomes" id="UP000051581">
    <property type="component" value="Unassembled WGS sequence"/>
</dbReference>
<feature type="active site" description="Proton donor" evidence="4">
    <location>
        <position position="53"/>
    </location>
</feature>
<dbReference type="PANTHER" id="PTHR43827:SF3">
    <property type="entry name" value="NADP-DEPENDENT OXIDOREDUCTASE DOMAIN-CONTAINING PROTEIN"/>
    <property type="match status" value="1"/>
</dbReference>
<dbReference type="Gene3D" id="3.20.20.100">
    <property type="entry name" value="NADP-dependent oxidoreductase domain"/>
    <property type="match status" value="1"/>
</dbReference>
<keyword evidence="9" id="KW-1185">Reference proteome</keyword>
<dbReference type="GO" id="GO:0016616">
    <property type="term" value="F:oxidoreductase activity, acting on the CH-OH group of donors, NAD or NADP as acceptor"/>
    <property type="evidence" value="ECO:0007669"/>
    <property type="project" value="UniProtKB-ARBA"/>
</dbReference>
<evidence type="ECO:0000256" key="5">
    <source>
        <dbReference type="PIRSR" id="PIRSR000097-2"/>
    </source>
</evidence>
<reference evidence="8 9" key="1">
    <citation type="journal article" date="2015" name="Genome Announc.">
        <title>Expanding the biotechnology potential of lactobacilli through comparative genomics of 213 strains and associated genera.</title>
        <authorList>
            <person name="Sun Z."/>
            <person name="Harris H.M."/>
            <person name="McCann A."/>
            <person name="Guo C."/>
            <person name="Argimon S."/>
            <person name="Zhang W."/>
            <person name="Yang X."/>
            <person name="Jeffery I.B."/>
            <person name="Cooney J.C."/>
            <person name="Kagawa T.F."/>
            <person name="Liu W."/>
            <person name="Song Y."/>
            <person name="Salvetti E."/>
            <person name="Wrobel A."/>
            <person name="Rasinkangas P."/>
            <person name="Parkhill J."/>
            <person name="Rea M.C."/>
            <person name="O'Sullivan O."/>
            <person name="Ritari J."/>
            <person name="Douillard F.P."/>
            <person name="Paul Ross R."/>
            <person name="Yang R."/>
            <person name="Briner A.E."/>
            <person name="Felis G.E."/>
            <person name="de Vos W.M."/>
            <person name="Barrangou R."/>
            <person name="Klaenhammer T.R."/>
            <person name="Caufield P.W."/>
            <person name="Cui Y."/>
            <person name="Zhang H."/>
            <person name="O'Toole P.W."/>
        </authorList>
    </citation>
    <scope>NUCLEOTIDE SEQUENCE [LARGE SCALE GENOMIC DNA]</scope>
    <source>
        <strain evidence="8 9">DSM 19904</strain>
    </source>
</reference>
<comment type="similarity">
    <text evidence="1">Belongs to the aldo/keto reductase family.</text>
</comment>
<sequence>MSILTDTYKLNNGIEIPKVGFGTWQIPGGKDTYDAVSMALQAGYRHIDTAKAYRNEKSVGDAILDSDVDRENVFVTSKLPAATKSYDGAIADFRSTMKALNLSYLDLYLIHAPWPWGERGSTNYDAANVEVWKAMQDIYASGQVKAIGVSNFNAHDLQNILDHADVKPMVDQIRYFVGFTEPETTKFAKDNDILVEAYSPLATGAILENLDIKKVADKYGVSVAQLAIKFVLQNEVLPLPKATHKAHIENNTQLDFEISPEDMKLLNELNATDI</sequence>
<dbReference type="InterPro" id="IPR036812">
    <property type="entry name" value="NAD(P)_OxRdtase_dom_sf"/>
</dbReference>
<gene>
    <name evidence="8" type="ORF">FD17_GL000424</name>
</gene>
<dbReference type="RefSeq" id="WP_057825097.1">
    <property type="nucleotide sequence ID" value="NZ_AZEA01000010.1"/>
</dbReference>
<evidence type="ECO:0000256" key="2">
    <source>
        <dbReference type="ARBA" id="ARBA00022857"/>
    </source>
</evidence>
<dbReference type="PROSITE" id="PS00062">
    <property type="entry name" value="ALDOKETO_REDUCTASE_2"/>
    <property type="match status" value="1"/>
</dbReference>
<dbReference type="PRINTS" id="PR00069">
    <property type="entry name" value="ALDKETRDTASE"/>
</dbReference>
<evidence type="ECO:0000256" key="4">
    <source>
        <dbReference type="PIRSR" id="PIRSR000097-1"/>
    </source>
</evidence>
<keyword evidence="2" id="KW-0521">NADP</keyword>
<keyword evidence="3" id="KW-0560">Oxidoreductase</keyword>
<evidence type="ECO:0000313" key="8">
    <source>
        <dbReference type="EMBL" id="KRK88282.1"/>
    </source>
</evidence>
<dbReference type="Pfam" id="PF00248">
    <property type="entry name" value="Aldo_ket_red"/>
    <property type="match status" value="1"/>
</dbReference>
<dbReference type="EMBL" id="AZEA01000010">
    <property type="protein sequence ID" value="KRK88282.1"/>
    <property type="molecule type" value="Genomic_DNA"/>
</dbReference>
<proteinExistence type="inferred from homology"/>
<dbReference type="PIRSF" id="PIRSF000097">
    <property type="entry name" value="AKR"/>
    <property type="match status" value="1"/>
</dbReference>
<organism evidence="8 9">
    <name type="scientific">Lentilactobacillus sunkii DSM 19904</name>
    <dbReference type="NCBI Taxonomy" id="1423808"/>
    <lineage>
        <taxon>Bacteria</taxon>
        <taxon>Bacillati</taxon>
        <taxon>Bacillota</taxon>
        <taxon>Bacilli</taxon>
        <taxon>Lactobacillales</taxon>
        <taxon>Lactobacillaceae</taxon>
        <taxon>Lentilactobacillus</taxon>
    </lineage>
</organism>
<protein>
    <submittedName>
        <fullName evidence="8">Aldehyde reductase</fullName>
    </submittedName>
</protein>
<dbReference type="FunFam" id="3.20.20.100:FF:000002">
    <property type="entry name" value="2,5-diketo-D-gluconic acid reductase A"/>
    <property type="match status" value="1"/>
</dbReference>
<comment type="caution">
    <text evidence="8">The sequence shown here is derived from an EMBL/GenBank/DDBJ whole genome shotgun (WGS) entry which is preliminary data.</text>
</comment>
<accession>A0A0R1L7A7</accession>
<evidence type="ECO:0000256" key="1">
    <source>
        <dbReference type="ARBA" id="ARBA00007905"/>
    </source>
</evidence>
<name>A0A0R1L7A7_9LACO</name>
<dbReference type="InterPro" id="IPR018170">
    <property type="entry name" value="Aldo/ket_reductase_CS"/>
</dbReference>
<evidence type="ECO:0000256" key="3">
    <source>
        <dbReference type="ARBA" id="ARBA00023002"/>
    </source>
</evidence>
<dbReference type="PATRIC" id="fig|1423808.3.peg.429"/>
<dbReference type="CDD" id="cd19071">
    <property type="entry name" value="AKR_AKR1-5-like"/>
    <property type="match status" value="1"/>
</dbReference>
<feature type="site" description="Lowers pKa of active site Tyr" evidence="6">
    <location>
        <position position="78"/>
    </location>
</feature>
<evidence type="ECO:0000313" key="9">
    <source>
        <dbReference type="Proteomes" id="UP000051581"/>
    </source>
</evidence>
<dbReference type="SUPFAM" id="SSF51430">
    <property type="entry name" value="NAD(P)-linked oxidoreductase"/>
    <property type="match status" value="1"/>
</dbReference>
<evidence type="ECO:0000259" key="7">
    <source>
        <dbReference type="Pfam" id="PF00248"/>
    </source>
</evidence>
<dbReference type="InterPro" id="IPR023210">
    <property type="entry name" value="NADP_OxRdtase_dom"/>
</dbReference>
<dbReference type="PANTHER" id="PTHR43827">
    <property type="entry name" value="2,5-DIKETO-D-GLUCONIC ACID REDUCTASE"/>
    <property type="match status" value="1"/>
</dbReference>
<feature type="domain" description="NADP-dependent oxidoreductase" evidence="7">
    <location>
        <begin position="18"/>
        <end position="270"/>
    </location>
</feature>
<dbReference type="InterPro" id="IPR020471">
    <property type="entry name" value="AKR"/>
</dbReference>
<dbReference type="PROSITE" id="PS00798">
    <property type="entry name" value="ALDOKETO_REDUCTASE_1"/>
    <property type="match status" value="1"/>
</dbReference>
<dbReference type="AlphaFoldDB" id="A0A0R1L7A7"/>
<evidence type="ECO:0000256" key="6">
    <source>
        <dbReference type="PIRSR" id="PIRSR000097-3"/>
    </source>
</evidence>
<dbReference type="OrthoDB" id="9804790at2"/>